<feature type="compositionally biased region" description="Basic and acidic residues" evidence="2">
    <location>
        <begin position="259"/>
        <end position="269"/>
    </location>
</feature>
<feature type="region of interest" description="Disordered" evidence="2">
    <location>
        <begin position="756"/>
        <end position="850"/>
    </location>
</feature>
<feature type="compositionally biased region" description="Basic and acidic residues" evidence="2">
    <location>
        <begin position="2248"/>
        <end position="2257"/>
    </location>
</feature>
<feature type="region of interest" description="Disordered" evidence="2">
    <location>
        <begin position="259"/>
        <end position="374"/>
    </location>
</feature>
<accession>A0A0J9TAU5</accession>
<evidence type="ECO:0000256" key="1">
    <source>
        <dbReference type="SAM" id="Coils"/>
    </source>
</evidence>
<feature type="compositionally biased region" description="Polar residues" evidence="2">
    <location>
        <begin position="292"/>
        <end position="306"/>
    </location>
</feature>
<feature type="compositionally biased region" description="Polar residues" evidence="2">
    <location>
        <begin position="2082"/>
        <end position="2100"/>
    </location>
</feature>
<feature type="region of interest" description="Disordered" evidence="2">
    <location>
        <begin position="1644"/>
        <end position="1708"/>
    </location>
</feature>
<feature type="region of interest" description="Disordered" evidence="2">
    <location>
        <begin position="1010"/>
        <end position="1032"/>
    </location>
</feature>
<feature type="region of interest" description="Disordered" evidence="2">
    <location>
        <begin position="2296"/>
        <end position="2317"/>
    </location>
</feature>
<feature type="region of interest" description="Disordered" evidence="2">
    <location>
        <begin position="1866"/>
        <end position="1885"/>
    </location>
</feature>
<feature type="compositionally biased region" description="Basic and acidic residues" evidence="2">
    <location>
        <begin position="821"/>
        <end position="850"/>
    </location>
</feature>
<feature type="compositionally biased region" description="Polar residues" evidence="2">
    <location>
        <begin position="1689"/>
        <end position="1699"/>
    </location>
</feature>
<reference evidence="3 4" key="1">
    <citation type="submission" date="2011-08" db="EMBL/GenBank/DDBJ databases">
        <title>The Genome Sequence of Plasmodium vivax Mauritania I.</title>
        <authorList>
            <consortium name="The Broad Institute Genome Sequencing Platform"/>
            <consortium name="The Broad Institute Genome Sequencing Center for Infectious Disease"/>
            <person name="Neafsey D."/>
            <person name="Carlton J."/>
            <person name="Barnwell J."/>
            <person name="Collins W."/>
            <person name="Escalante A."/>
            <person name="Mullikin J."/>
            <person name="Saul A."/>
            <person name="Guigo R."/>
            <person name="Camara F."/>
            <person name="Young S.K."/>
            <person name="Zeng Q."/>
            <person name="Gargeya S."/>
            <person name="Fitzgerald M."/>
            <person name="Haas B."/>
            <person name="Abouelleil A."/>
            <person name="Alvarado L."/>
            <person name="Arachchi H.M."/>
            <person name="Berlin A."/>
            <person name="Brown A."/>
            <person name="Chapman S.B."/>
            <person name="Chen Z."/>
            <person name="Dunbar C."/>
            <person name="Freedman E."/>
            <person name="Gearin G."/>
            <person name="Gellesch M."/>
            <person name="Goldberg J."/>
            <person name="Griggs A."/>
            <person name="Gujja S."/>
            <person name="Heiman D."/>
            <person name="Howarth C."/>
            <person name="Larson L."/>
            <person name="Lui A."/>
            <person name="MacDonald P.J.P."/>
            <person name="Montmayeur A."/>
            <person name="Murphy C."/>
            <person name="Neiman D."/>
            <person name="Pearson M."/>
            <person name="Priest M."/>
            <person name="Roberts A."/>
            <person name="Saif S."/>
            <person name="Shea T."/>
            <person name="Shenoy N."/>
            <person name="Sisk P."/>
            <person name="Stolte C."/>
            <person name="Sykes S."/>
            <person name="Wortman J."/>
            <person name="Nusbaum C."/>
            <person name="Birren B."/>
        </authorList>
    </citation>
    <scope>NUCLEOTIDE SEQUENCE [LARGE SCALE GENOMIC DNA]</scope>
    <source>
        <strain evidence="3 4">Mauritania I</strain>
    </source>
</reference>
<feature type="region of interest" description="Disordered" evidence="2">
    <location>
        <begin position="390"/>
        <end position="455"/>
    </location>
</feature>
<feature type="compositionally biased region" description="Polar residues" evidence="2">
    <location>
        <begin position="1018"/>
        <end position="1027"/>
    </location>
</feature>
<dbReference type="EMBL" id="KQ235088">
    <property type="protein sequence ID" value="KMZ91782.1"/>
    <property type="molecule type" value="Genomic_DNA"/>
</dbReference>
<evidence type="ECO:0000313" key="3">
    <source>
        <dbReference type="EMBL" id="KMZ91782.1"/>
    </source>
</evidence>
<name>A0A0J9TAU5_PLAVI</name>
<sequence>MLIQKFFSLVPAEDKNLENLVNELAQSKKNIRKIQNYGAKERSADSSIRKDDVNQKVEKLTITSVGSRRNASEKDKWCSFRQKKNDVGKGPSSLSQKCKKTTFDGSKDIKALKWDPPTSAKFDLSSIKENELFQRIFKTVERESIKSKNEKLKSKSEQLKKLKNNLGNQNEHVKGKNANEENKDQLTESLIEFRKVLNDKKKTCATLKIKTRSFGKEHASFSPFQDNAVECYNMHHSCKGESFKNGLGGEVDDKIEEREKRKEHTKMQRLDPPYQNGQDRVAKGTAHRSRQNQKGCPSNRINQNDLINAERGNTPHYFTKRGNAPPQKGYRNEHTYRQFENPSVMGEERSSRSSSSGNKSQGQHYIRSCSSRGNTSHGQYYIRSCSSNFSVPSSSNYKKGKRSLSAAKQKNKMCEQVSDDKRGRRRNHNNGKKKEKKKSANSGDNKFGNLKNKRSHTCRDIFRNGYTPPRRASKYKSPHRRLHLIDHPMGGHHFPKCDNSGGKKFQLLVVKKKRKKINMAIFAKKKIEKRMRATRGGIHTLEEESPNPRSEYVNSVKDCHSCSPIRSIEHTRENSNNWKGDQLYHEMATPCENEWKNHESNSNNDDERNSSHVKENNKSCLAEKDLHKMSDYGIPPLNSCDTHRERLTTNGKAGDLMYEVKAEGSSPKGESKTHNTCVDAEMWKNTGGSKIKIRDGRIEKERTSSNSAAKREANLNNSNGEIAYLLSHATGNTLSRSNTISNTPCGGALAVDFDEPTEKLRRGNTSIKGHRTVAERGTNDIRKDSNAVKLSRKGSELPHEGENIELGKQRKKGHANCISADLHDDTHDGTHDDAQDDAHGDVRTDRQGNDRGKKHILQEILSFYTRYKHKLNFLLQEEYNYLSRLRDYVRKNAQELEEVKNGDPAEGTSTHEGCEGDNFLINELVQRINNCMVEKNKLHNSSDEEAVSTNQIKKCDCGKGKENFIYHLNKDDADVHQLCVQTDKRIKRIEYYLNQSEKKCLRKNNSITRREAPPFAKSPSSDRSANGSEFFCKDNSVESNQPDCPFQRADMTNLRNGAEEMNHMRMRKRTPPSWRGSTMTKRTRKEASMCEAMNKKVLVRKSGSFKEDHCAKKHSRYELLYRIKVSKYLLHNWTKSGGHHSAISNYLLRGLKCAAPNGLPLYDKGEFHFKGPLSLFNYKQCLHHFKANTFYCYVLRAKGRGNFRKRFGNAPNRAGDPNYEHAQKIEQRECGNYLNCADGYAVGECNKTNRPVPTDRENKERKIFTRQTPICGNDFLVTRTNSNFSHISCSPFFAGESLLSAHFTKSVTKHPINSTPCGGGKYTPKKESDSFASTNLRWNQKSTPDLCGTIWRGNHNGEEATSERSAHRMANSKWATTTSTYITQTGGKNNPLKKEIPTSRSLHQVDISLNAANTYHVSPNLLIDKDKQKQLYDNTAGGKGCMRSAKSINSLGVKNRSTLSGKLVGEQNYPFEKHLTRMRHHIGGSKKENLASPNENNHLTNSITVEQLSTHFNVSDKCRSGRGHAEWLSFPNGGRTEEYPPRSECYINVYGNNSNTNDSLGKSKNMYQLNCSYDQIESYEKHSNAINDEEAQNGNDNLSKLRVDNFNEAREHNGDSSATADVVEKYYVDLLTNGDSHSGYVGAKLKKKKKKANNIPHAERDENENTPIQNAHWLGKEKKRDSPEKKLTQGETHATQMNQIGRHRKGVSETKCLSQNGQQNGQLSPPFDESNCHYKRENYNLDEHINFEKRESSNFFDDLQDTLDRVMGEENSKPFNTHRSVSQSGIKAKWEELKRGDYNPEEYSNFNNSLNGKREENYLFPSCNEKDSLRKSKYIGEHIYGDTPLNWNPSSSTPQKGTIQAEAYTTQKEESPRMVSPGERGNALISDDHTVNTKYNEKINDHFDHSHFNHSHFNHSHFSDFYHSNSFSQSFNFADHDWAVRGSSNCDSTAHNFVNTNKLDQIIEKIKKWNEYISNDVNYIQCLFCDKYLFKLENRHDRDVLNSSINESIRREKYTCAICKHKIKTLSKYNDGVKSGEQVGTLKGEYFGGKLKEGKKYIPHTAADAVNLLDTEKFENALDVTGSGSSQFATPTRTDPSLNSDVLKKGAYQSGRKSQSGNVLGENSSFAESYSSAANCGIDGLPQFAKCGSEKQALSFHNRNLSYPRGFAIFDDTIGNGPPGSNIDSGLFPFEEVHRKSSRGSDSDSSEAIGSKSPRSRGQNVVHTYEVDNEMTTQGRGKFDQMGATEGRQFEHTHDRGDDEGDEEEDANEDDDDADAVTLNKMSRVAQNAAELPIKSDKTDGENVEKTKTNERGTTKGCEKKRQTLKKSCSASGNNIYLGGRSDDRLEAVHHSVQRIFSNPQNIQLSNMRVRNGLPTELPN</sequence>
<feature type="coiled-coil region" evidence="1">
    <location>
        <begin position="142"/>
        <end position="183"/>
    </location>
</feature>
<dbReference type="Proteomes" id="UP000053776">
    <property type="component" value="Unassembled WGS sequence"/>
</dbReference>
<feature type="region of interest" description="Disordered" evidence="2">
    <location>
        <begin position="2081"/>
        <end position="2101"/>
    </location>
</feature>
<feature type="region of interest" description="Disordered" evidence="2">
    <location>
        <begin position="1065"/>
        <end position="1086"/>
    </location>
</feature>
<evidence type="ECO:0000256" key="2">
    <source>
        <dbReference type="SAM" id="MobiDB-lite"/>
    </source>
</evidence>
<feature type="region of interest" description="Disordered" evidence="2">
    <location>
        <begin position="2194"/>
        <end position="2274"/>
    </location>
</feature>
<feature type="compositionally biased region" description="Basic and acidic residues" evidence="2">
    <location>
        <begin position="1674"/>
        <end position="1688"/>
    </location>
</feature>
<evidence type="ECO:0000313" key="4">
    <source>
        <dbReference type="Proteomes" id="UP000053776"/>
    </source>
</evidence>
<feature type="compositionally biased region" description="Basic and acidic residues" evidence="2">
    <location>
        <begin position="793"/>
        <end position="808"/>
    </location>
</feature>
<feature type="compositionally biased region" description="Polar residues" evidence="2">
    <location>
        <begin position="358"/>
        <end position="374"/>
    </location>
</feature>
<dbReference type="OrthoDB" id="382071at2759"/>
<feature type="region of interest" description="Disordered" evidence="2">
    <location>
        <begin position="594"/>
        <end position="615"/>
    </location>
</feature>
<organism evidence="3 4">
    <name type="scientific">Plasmodium vivax Mauritania I</name>
    <dbReference type="NCBI Taxonomy" id="1035515"/>
    <lineage>
        <taxon>Eukaryota</taxon>
        <taxon>Sar</taxon>
        <taxon>Alveolata</taxon>
        <taxon>Apicomplexa</taxon>
        <taxon>Aconoidasida</taxon>
        <taxon>Haemosporida</taxon>
        <taxon>Plasmodiidae</taxon>
        <taxon>Plasmodium</taxon>
        <taxon>Plasmodium (Plasmodium)</taxon>
    </lineage>
</organism>
<feature type="compositionally biased region" description="Acidic residues" evidence="2">
    <location>
        <begin position="2258"/>
        <end position="2274"/>
    </location>
</feature>
<keyword evidence="1" id="KW-0175">Coiled coil</keyword>
<gene>
    <name evidence="3" type="ORF">PVMG_00655</name>
</gene>
<protein>
    <submittedName>
        <fullName evidence="3">Uncharacterized protein</fullName>
    </submittedName>
</protein>
<proteinExistence type="predicted"/>
<feature type="compositionally biased region" description="Basic and acidic residues" evidence="2">
    <location>
        <begin position="772"/>
        <end position="786"/>
    </location>
</feature>
<feature type="compositionally biased region" description="Basic residues" evidence="2">
    <location>
        <begin position="423"/>
        <end position="439"/>
    </location>
</feature>